<comment type="similarity">
    <text evidence="1">Belongs to the peptidase C19 family.</text>
</comment>
<evidence type="ECO:0000256" key="7">
    <source>
        <dbReference type="SAM" id="MobiDB-lite"/>
    </source>
</evidence>
<accession>A0A2K1JVN2</accession>
<protein>
    <recommendedName>
        <fullName evidence="14">Ubiquitinyl hydrolase 1</fullName>
    </recommendedName>
</protein>
<dbReference type="InterPro" id="IPR018200">
    <property type="entry name" value="USP_CS"/>
</dbReference>
<dbReference type="PANTHER" id="PTHR24006">
    <property type="entry name" value="UBIQUITIN CARBOXYL-TERMINAL HYDROLASE"/>
    <property type="match status" value="1"/>
</dbReference>
<dbReference type="CDD" id="cd02661">
    <property type="entry name" value="Peptidase_C19E"/>
    <property type="match status" value="1"/>
</dbReference>
<evidence type="ECO:0000313" key="12">
    <source>
        <dbReference type="EnsemblPlants" id="Pp3c11_21920V3.1"/>
    </source>
</evidence>
<dbReference type="EMBL" id="ABEU02000011">
    <property type="protein sequence ID" value="PNR45588.1"/>
    <property type="molecule type" value="Genomic_DNA"/>
</dbReference>
<sequence>MPARWGRKKKVSMQDLLDASIPAVVLIPLLIVFAVLWGCFQWSVKSSEFRRIEALRIQQLAKEVQDRVEREYEDCNRHQVSLRQRQVAQPKPVDDYRADYRNQPAAGFVYPRRAQLDQDYIVGGTKNYSRKQGEEEIRRRSWAEERKEAEAEEFRVKQAGEYNTRKQAELENLRRKQAQAEEELRQKEIADAEVRRILAQEAERKLLQENRERYEDEEVLKKKRLAEIDENNKRAALEAQAKLLAEKKDYTSKEAVESSPKRTQGYICIVCLQRTKRRCSRCKAVFYCSRECQERHWHGGHKNDCRIFDSSSSPRSSNGDNRDVSDSLTPRSSISNTSIDESVAPLLSPALSPAISPAISPAPTHETPMVSHSAPISPQPGSLLKTSSILLSDGRRIKPKKMLFPYEYFIELFDTDIKFLPCGLVNCGNSCFANAVLQCLTHTQPLVAYLLGGDHGRHCKSVDWCFMCALQQHAVKVIQQRPFSPSNILSHLSNIGRGLDFGNQEDAHEFMISAIHLMQSICLDGAGGENAVDACTEETTLIHHIFGGLLQSQVTCKQCRHQSNSYEIMMDLTVEINRNVRSLEDALAQFSAHEFLHGENKYKCDRCDAYVDAYKRIAVHEAPNVLVVTLKRFKGGRYEKLTKEVVFPEILDLTPYMSENGDRPPHYNLYAVVVHVNESNASHYGHYFCLVMNPSSHWYRVDDMKVTEVSVNWVTSQEAYILLYKRSKSRLMDFTDNADHPVKSVAQNGSVSNGFIAHPQAQ</sequence>
<keyword evidence="2" id="KW-0479">Metal-binding</keyword>
<dbReference type="PROSITE" id="PS01360">
    <property type="entry name" value="ZF_MYND_1"/>
    <property type="match status" value="1"/>
</dbReference>
<dbReference type="GO" id="GO:0008270">
    <property type="term" value="F:zinc ion binding"/>
    <property type="evidence" value="ECO:0007669"/>
    <property type="project" value="UniProtKB-KW"/>
</dbReference>
<dbReference type="PANTHER" id="PTHR24006:SF677">
    <property type="entry name" value="UBIQUITIN CARBOXYL-TERMINAL HYDROLASE 19"/>
    <property type="match status" value="1"/>
</dbReference>
<feature type="domain" description="USP" evidence="9">
    <location>
        <begin position="422"/>
        <end position="727"/>
    </location>
</feature>
<evidence type="ECO:0000259" key="10">
    <source>
        <dbReference type="PROSITE" id="PS50865"/>
    </source>
</evidence>
<keyword evidence="4" id="KW-0862">Zinc</keyword>
<dbReference type="FunCoup" id="A0A2K1JVN2">
    <property type="interactions" value="2895"/>
</dbReference>
<dbReference type="KEGG" id="ppp:112288576"/>
<dbReference type="AlphaFoldDB" id="A0A2K1JVN2"/>
<keyword evidence="8" id="KW-1133">Transmembrane helix</keyword>
<dbReference type="FunFam" id="3.90.70.10:FF:000026">
    <property type="entry name" value="Ubiquitin carboxyl-terminal hydrolase 15"/>
    <property type="match status" value="1"/>
</dbReference>
<proteinExistence type="inferred from homology"/>
<dbReference type="Proteomes" id="UP000006727">
    <property type="component" value="Chromosome 11"/>
</dbReference>
<evidence type="ECO:0000313" key="13">
    <source>
        <dbReference type="Proteomes" id="UP000006727"/>
    </source>
</evidence>
<dbReference type="GO" id="GO:0005634">
    <property type="term" value="C:nucleus"/>
    <property type="evidence" value="ECO:0000318"/>
    <property type="project" value="GO_Central"/>
</dbReference>
<evidence type="ECO:0000256" key="8">
    <source>
        <dbReference type="SAM" id="Phobius"/>
    </source>
</evidence>
<feature type="coiled-coil region" evidence="6">
    <location>
        <begin position="156"/>
        <end position="217"/>
    </location>
</feature>
<dbReference type="GO" id="GO:0005829">
    <property type="term" value="C:cytosol"/>
    <property type="evidence" value="ECO:0000318"/>
    <property type="project" value="GO_Central"/>
</dbReference>
<reference evidence="12" key="3">
    <citation type="submission" date="2020-12" db="UniProtKB">
        <authorList>
            <consortium name="EnsemblPlants"/>
        </authorList>
    </citation>
    <scope>IDENTIFICATION</scope>
</reference>
<dbReference type="SUPFAM" id="SSF144232">
    <property type="entry name" value="HIT/MYND zinc finger-like"/>
    <property type="match status" value="1"/>
</dbReference>
<evidence type="ECO:0000313" key="11">
    <source>
        <dbReference type="EMBL" id="PNR45588.1"/>
    </source>
</evidence>
<dbReference type="InterPro" id="IPR002893">
    <property type="entry name" value="Znf_MYND"/>
</dbReference>
<dbReference type="InterPro" id="IPR038765">
    <property type="entry name" value="Papain-like_cys_pep_sf"/>
</dbReference>
<keyword evidence="13" id="KW-1185">Reference proteome</keyword>
<dbReference type="InterPro" id="IPR001394">
    <property type="entry name" value="Peptidase_C19_UCH"/>
</dbReference>
<dbReference type="InterPro" id="IPR050164">
    <property type="entry name" value="Peptidase_C19"/>
</dbReference>
<dbReference type="EnsemblPlants" id="Pp3c11_21922V3.1">
    <property type="protein sequence ID" value="Pp3c11_21922V3.1"/>
    <property type="gene ID" value="Pp3c11_21922"/>
</dbReference>
<dbReference type="Gramene" id="Pp3c11_21922V3.1">
    <property type="protein sequence ID" value="Pp3c11_21922V3.1"/>
    <property type="gene ID" value="Pp3c11_21922"/>
</dbReference>
<dbReference type="PaxDb" id="3218-PP1S31_245V6.1"/>
<feature type="region of interest" description="Disordered" evidence="7">
    <location>
        <begin position="357"/>
        <end position="380"/>
    </location>
</feature>
<evidence type="ECO:0000256" key="6">
    <source>
        <dbReference type="SAM" id="Coils"/>
    </source>
</evidence>
<dbReference type="Gene3D" id="3.90.70.10">
    <property type="entry name" value="Cysteine proteinases"/>
    <property type="match status" value="1"/>
</dbReference>
<dbReference type="OrthoDB" id="420187at2759"/>
<evidence type="ECO:0008006" key="14">
    <source>
        <dbReference type="Google" id="ProtNLM"/>
    </source>
</evidence>
<dbReference type="EnsemblPlants" id="Pp3c11_21920V3.1">
    <property type="protein sequence ID" value="Pp3c11_21920V3.1"/>
    <property type="gene ID" value="Pp3c11_21920"/>
</dbReference>
<gene>
    <name evidence="12" type="primary">LOC112288576</name>
    <name evidence="11" type="ORF">PHYPA_015359</name>
</gene>
<keyword evidence="6" id="KW-0175">Coiled coil</keyword>
<dbReference type="Pfam" id="PF01753">
    <property type="entry name" value="zf-MYND"/>
    <property type="match status" value="1"/>
</dbReference>
<dbReference type="SUPFAM" id="SSF54001">
    <property type="entry name" value="Cysteine proteinases"/>
    <property type="match status" value="1"/>
</dbReference>
<evidence type="ECO:0000256" key="5">
    <source>
        <dbReference type="PROSITE-ProRule" id="PRU00134"/>
    </source>
</evidence>
<dbReference type="Gramene" id="Pp3c11_21920V3.1">
    <property type="protein sequence ID" value="Pp3c11_21920V3.1"/>
    <property type="gene ID" value="Pp3c11_21920"/>
</dbReference>
<organism evidence="11">
    <name type="scientific">Physcomitrium patens</name>
    <name type="common">Spreading-leaved earth moss</name>
    <name type="synonym">Physcomitrella patens</name>
    <dbReference type="NCBI Taxonomy" id="3218"/>
    <lineage>
        <taxon>Eukaryota</taxon>
        <taxon>Viridiplantae</taxon>
        <taxon>Streptophyta</taxon>
        <taxon>Embryophyta</taxon>
        <taxon>Bryophyta</taxon>
        <taxon>Bryophytina</taxon>
        <taxon>Bryopsida</taxon>
        <taxon>Funariidae</taxon>
        <taxon>Funariales</taxon>
        <taxon>Funariaceae</taxon>
        <taxon>Physcomitrium</taxon>
    </lineage>
</organism>
<feature type="domain" description="MYND-type" evidence="10">
    <location>
        <begin position="268"/>
        <end position="305"/>
    </location>
</feature>
<evidence type="ECO:0000256" key="2">
    <source>
        <dbReference type="ARBA" id="ARBA00022723"/>
    </source>
</evidence>
<evidence type="ECO:0000256" key="3">
    <source>
        <dbReference type="ARBA" id="ARBA00022771"/>
    </source>
</evidence>
<dbReference type="PROSITE" id="PS50865">
    <property type="entry name" value="ZF_MYND_2"/>
    <property type="match status" value="1"/>
</dbReference>
<dbReference type="InterPro" id="IPR028889">
    <property type="entry name" value="USP"/>
</dbReference>
<evidence type="ECO:0000256" key="4">
    <source>
        <dbReference type="ARBA" id="ARBA00022833"/>
    </source>
</evidence>
<reference evidence="11 13" key="2">
    <citation type="journal article" date="2018" name="Plant J.">
        <title>The Physcomitrella patens chromosome-scale assembly reveals moss genome structure and evolution.</title>
        <authorList>
            <person name="Lang D."/>
            <person name="Ullrich K.K."/>
            <person name="Murat F."/>
            <person name="Fuchs J."/>
            <person name="Jenkins J."/>
            <person name="Haas F.B."/>
            <person name="Piednoel M."/>
            <person name="Gundlach H."/>
            <person name="Van Bel M."/>
            <person name="Meyberg R."/>
            <person name="Vives C."/>
            <person name="Morata J."/>
            <person name="Symeonidi A."/>
            <person name="Hiss M."/>
            <person name="Muchero W."/>
            <person name="Kamisugi Y."/>
            <person name="Saleh O."/>
            <person name="Blanc G."/>
            <person name="Decker E.L."/>
            <person name="van Gessel N."/>
            <person name="Grimwood J."/>
            <person name="Hayes R.D."/>
            <person name="Graham S.W."/>
            <person name="Gunter L.E."/>
            <person name="McDaniel S.F."/>
            <person name="Hoernstein S.N.W."/>
            <person name="Larsson A."/>
            <person name="Li F.W."/>
            <person name="Perroud P.F."/>
            <person name="Phillips J."/>
            <person name="Ranjan P."/>
            <person name="Rokshar D.S."/>
            <person name="Rothfels C.J."/>
            <person name="Schneider L."/>
            <person name="Shu S."/>
            <person name="Stevenson D.W."/>
            <person name="Thummler F."/>
            <person name="Tillich M."/>
            <person name="Villarreal Aguilar J.C."/>
            <person name="Widiez T."/>
            <person name="Wong G.K."/>
            <person name="Wymore A."/>
            <person name="Zhang Y."/>
            <person name="Zimmer A.D."/>
            <person name="Quatrano R.S."/>
            <person name="Mayer K.F.X."/>
            <person name="Goodstein D."/>
            <person name="Casacuberta J.M."/>
            <person name="Vandepoele K."/>
            <person name="Reski R."/>
            <person name="Cuming A.C."/>
            <person name="Tuskan G.A."/>
            <person name="Maumus F."/>
            <person name="Salse J."/>
            <person name="Schmutz J."/>
            <person name="Rensing S.A."/>
        </authorList>
    </citation>
    <scope>NUCLEOTIDE SEQUENCE [LARGE SCALE GENOMIC DNA]</scope>
    <source>
        <strain evidence="12 13">cv. Gransden 2004</strain>
    </source>
</reference>
<dbReference type="STRING" id="3218.A0A2K1JVN2"/>
<evidence type="ECO:0000259" key="9">
    <source>
        <dbReference type="PROSITE" id="PS50235"/>
    </source>
</evidence>
<dbReference type="PROSITE" id="PS00972">
    <property type="entry name" value="USP_1"/>
    <property type="match status" value="1"/>
</dbReference>
<reference evidence="11 13" key="1">
    <citation type="journal article" date="2008" name="Science">
        <title>The Physcomitrella genome reveals evolutionary insights into the conquest of land by plants.</title>
        <authorList>
            <person name="Rensing S."/>
            <person name="Lang D."/>
            <person name="Zimmer A."/>
            <person name="Terry A."/>
            <person name="Salamov A."/>
            <person name="Shapiro H."/>
            <person name="Nishiyama T."/>
            <person name="Perroud P.-F."/>
            <person name="Lindquist E."/>
            <person name="Kamisugi Y."/>
            <person name="Tanahashi T."/>
            <person name="Sakakibara K."/>
            <person name="Fujita T."/>
            <person name="Oishi K."/>
            <person name="Shin-I T."/>
            <person name="Kuroki Y."/>
            <person name="Toyoda A."/>
            <person name="Suzuki Y."/>
            <person name="Hashimoto A."/>
            <person name="Yamaguchi K."/>
            <person name="Sugano A."/>
            <person name="Kohara Y."/>
            <person name="Fujiyama A."/>
            <person name="Anterola A."/>
            <person name="Aoki S."/>
            <person name="Ashton N."/>
            <person name="Barbazuk W.B."/>
            <person name="Barker E."/>
            <person name="Bennetzen J."/>
            <person name="Bezanilla M."/>
            <person name="Blankenship R."/>
            <person name="Cho S.H."/>
            <person name="Dutcher S."/>
            <person name="Estelle M."/>
            <person name="Fawcett J.A."/>
            <person name="Gundlach H."/>
            <person name="Hanada K."/>
            <person name="Heyl A."/>
            <person name="Hicks K.A."/>
            <person name="Hugh J."/>
            <person name="Lohr M."/>
            <person name="Mayer K."/>
            <person name="Melkozernov A."/>
            <person name="Murata T."/>
            <person name="Nelson D."/>
            <person name="Pils B."/>
            <person name="Prigge M."/>
            <person name="Reiss B."/>
            <person name="Renner T."/>
            <person name="Rombauts S."/>
            <person name="Rushton P."/>
            <person name="Sanderfoot A."/>
            <person name="Schween G."/>
            <person name="Shiu S.-H."/>
            <person name="Stueber K."/>
            <person name="Theodoulou F.L."/>
            <person name="Tu H."/>
            <person name="Van de Peer Y."/>
            <person name="Verrier P.J."/>
            <person name="Waters E."/>
            <person name="Wood A."/>
            <person name="Yang L."/>
            <person name="Cove D."/>
            <person name="Cuming A."/>
            <person name="Hasebe M."/>
            <person name="Lucas S."/>
            <person name="Mishler D.B."/>
            <person name="Reski R."/>
            <person name="Grigoriev I."/>
            <person name="Quatrano R.S."/>
            <person name="Boore J.L."/>
        </authorList>
    </citation>
    <scope>NUCLEOTIDE SEQUENCE [LARGE SCALE GENOMIC DNA]</scope>
    <source>
        <strain evidence="12 13">cv. Gransden 2004</strain>
    </source>
</reference>
<dbReference type="GO" id="GO:0004843">
    <property type="term" value="F:cysteine-type deubiquitinase activity"/>
    <property type="evidence" value="ECO:0000318"/>
    <property type="project" value="GO_Central"/>
</dbReference>
<dbReference type="Gene3D" id="6.10.140.2220">
    <property type="match status" value="1"/>
</dbReference>
<dbReference type="GO" id="GO:0016579">
    <property type="term" value="P:protein deubiquitination"/>
    <property type="evidence" value="ECO:0007669"/>
    <property type="project" value="InterPro"/>
</dbReference>
<dbReference type="GeneID" id="112288576"/>
<keyword evidence="3 5" id="KW-0863">Zinc-finger</keyword>
<keyword evidence="8" id="KW-0472">Membrane</keyword>
<feature type="transmembrane region" description="Helical" evidence="8">
    <location>
        <begin position="21"/>
        <end position="44"/>
    </location>
</feature>
<dbReference type="Pfam" id="PF00443">
    <property type="entry name" value="UCH"/>
    <property type="match status" value="1"/>
</dbReference>
<dbReference type="RefSeq" id="XP_024388651.1">
    <property type="nucleotide sequence ID" value="XM_024532883.2"/>
</dbReference>
<name>A0A2K1JVN2_PHYPA</name>
<keyword evidence="8" id="KW-0812">Transmembrane</keyword>
<feature type="compositionally biased region" description="Polar residues" evidence="7">
    <location>
        <begin position="326"/>
        <end position="335"/>
    </location>
</feature>
<dbReference type="CDD" id="cd22265">
    <property type="entry name" value="UDM1_RNF168"/>
    <property type="match status" value="1"/>
</dbReference>
<feature type="region of interest" description="Disordered" evidence="7">
    <location>
        <begin position="309"/>
        <end position="335"/>
    </location>
</feature>
<dbReference type="PROSITE" id="PS50235">
    <property type="entry name" value="USP_3"/>
    <property type="match status" value="1"/>
</dbReference>
<dbReference type="GO" id="GO:0031647">
    <property type="term" value="P:regulation of protein stability"/>
    <property type="evidence" value="ECO:0000318"/>
    <property type="project" value="GO_Central"/>
</dbReference>
<evidence type="ECO:0000256" key="1">
    <source>
        <dbReference type="ARBA" id="ARBA00009085"/>
    </source>
</evidence>